<evidence type="ECO:0000313" key="2">
    <source>
        <dbReference type="Proteomes" id="UP000051682"/>
    </source>
</evidence>
<proteinExistence type="predicted"/>
<comment type="caution">
    <text evidence="1">The sequence shown here is derived from an EMBL/GenBank/DDBJ whole genome shotgun (WGS) entry which is preliminary data.</text>
</comment>
<gene>
    <name evidence="1" type="ORF">AR438_16305</name>
</gene>
<reference evidence="1 2" key="1">
    <citation type="submission" date="2015-10" db="EMBL/GenBank/DDBJ databases">
        <title>Chryseobacterium aquaticum genome.</title>
        <authorList>
            <person name="Newman J.D."/>
            <person name="Ferguson M.B."/>
            <person name="Miller J.R."/>
        </authorList>
    </citation>
    <scope>NUCLEOTIDE SEQUENCE [LARGE SCALE GENOMIC DNA]</scope>
    <source>
        <strain evidence="1 2">KCTC 12483</strain>
    </source>
</reference>
<keyword evidence="2" id="KW-1185">Reference proteome</keyword>
<dbReference type="RefSeq" id="WP_056017368.1">
    <property type="nucleotide sequence ID" value="NZ_LLYZ01000020.1"/>
</dbReference>
<protein>
    <submittedName>
        <fullName evidence="1">Uncharacterized protein</fullName>
    </submittedName>
</protein>
<accession>A0A0Q3KKK6</accession>
<dbReference type="AlphaFoldDB" id="A0A0Q3KKK6"/>
<name>A0A0Q3KKK6_9FLAO</name>
<sequence>MKKWISILLLTSYLVSTTELYQLLKIPVLIEHFLEHKGDNPETTLSSFFKMHYDNPAQDEDYQTDQKLPFVTHSSHLVLVFTVNPDFFIEIKKQILPDHHQKIHSYDDNFYSKDAFNSIWQPPKTC</sequence>
<dbReference type="STRING" id="452084.AR438_16305"/>
<dbReference type="Proteomes" id="UP000051682">
    <property type="component" value="Unassembled WGS sequence"/>
</dbReference>
<evidence type="ECO:0000313" key="1">
    <source>
        <dbReference type="EMBL" id="KQK24740.1"/>
    </source>
</evidence>
<dbReference type="OrthoDB" id="894042at2"/>
<dbReference type="EMBL" id="LLYZ01000020">
    <property type="protein sequence ID" value="KQK24740.1"/>
    <property type="molecule type" value="Genomic_DNA"/>
</dbReference>
<organism evidence="1 2">
    <name type="scientific">Chryseobacterium aquaticum</name>
    <dbReference type="NCBI Taxonomy" id="452084"/>
    <lineage>
        <taxon>Bacteria</taxon>
        <taxon>Pseudomonadati</taxon>
        <taxon>Bacteroidota</taxon>
        <taxon>Flavobacteriia</taxon>
        <taxon>Flavobacteriales</taxon>
        <taxon>Weeksellaceae</taxon>
        <taxon>Chryseobacterium group</taxon>
        <taxon>Chryseobacterium</taxon>
    </lineage>
</organism>